<dbReference type="Pfam" id="PF01138">
    <property type="entry name" value="RNase_PH"/>
    <property type="match status" value="2"/>
</dbReference>
<dbReference type="InterPro" id="IPR036345">
    <property type="entry name" value="ExoRNase_PH_dom2_sf"/>
</dbReference>
<keyword evidence="7 8" id="KW-0694">RNA-binding</keyword>
<feature type="region of interest" description="Disordered" evidence="9">
    <location>
        <begin position="697"/>
        <end position="739"/>
    </location>
</feature>
<feature type="binding site" evidence="8">
    <location>
        <position position="489"/>
    </location>
    <ligand>
        <name>Mg(2+)</name>
        <dbReference type="ChEBI" id="CHEBI:18420"/>
    </ligand>
</feature>
<dbReference type="EC" id="2.7.7.8" evidence="8"/>
<dbReference type="NCBIfam" id="TIGR03591">
    <property type="entry name" value="polynuc_phos"/>
    <property type="match status" value="1"/>
</dbReference>
<dbReference type="CDD" id="cd11363">
    <property type="entry name" value="RNase_PH_PNPase_1"/>
    <property type="match status" value="1"/>
</dbReference>
<comment type="similarity">
    <text evidence="1 8">Belongs to the polyribonucleotide nucleotidyltransferase family.</text>
</comment>
<dbReference type="SMART" id="SM00316">
    <property type="entry name" value="S1"/>
    <property type="match status" value="1"/>
</dbReference>
<evidence type="ECO:0000256" key="4">
    <source>
        <dbReference type="ARBA" id="ARBA00022695"/>
    </source>
</evidence>
<feature type="binding site" evidence="8">
    <location>
        <position position="495"/>
    </location>
    <ligand>
        <name>Mg(2+)</name>
        <dbReference type="ChEBI" id="CHEBI:18420"/>
    </ligand>
</feature>
<gene>
    <name evidence="8" type="primary">pnp</name>
    <name evidence="11" type="ORF">SAMN04487911_11352</name>
</gene>
<feature type="compositionally biased region" description="Basic and acidic residues" evidence="9">
    <location>
        <begin position="709"/>
        <end position="739"/>
    </location>
</feature>
<feature type="domain" description="S1 motif" evidence="10">
    <location>
        <begin position="630"/>
        <end position="701"/>
    </location>
</feature>
<dbReference type="FunFam" id="3.30.1370.10:FF:000001">
    <property type="entry name" value="Polyribonucleotide nucleotidyltransferase"/>
    <property type="match status" value="1"/>
</dbReference>
<keyword evidence="2 8" id="KW-0963">Cytoplasm</keyword>
<dbReference type="Pfam" id="PF00013">
    <property type="entry name" value="KH_1"/>
    <property type="match status" value="1"/>
</dbReference>
<dbReference type="CDD" id="cd11364">
    <property type="entry name" value="RNase_PH_PNPase_2"/>
    <property type="match status" value="1"/>
</dbReference>
<dbReference type="InterPro" id="IPR001247">
    <property type="entry name" value="ExoRNase_PH_dom1"/>
</dbReference>
<dbReference type="Proteomes" id="UP000184231">
    <property type="component" value="Unassembled WGS sequence"/>
</dbReference>
<dbReference type="GO" id="GO:0004654">
    <property type="term" value="F:polyribonucleotide nucleotidyltransferase activity"/>
    <property type="evidence" value="ECO:0007669"/>
    <property type="project" value="UniProtKB-UniRule"/>
</dbReference>
<evidence type="ECO:0000256" key="6">
    <source>
        <dbReference type="ARBA" id="ARBA00022842"/>
    </source>
</evidence>
<protein>
    <recommendedName>
        <fullName evidence="8">Polyribonucleotide nucleotidyltransferase</fullName>
        <ecNumber evidence="8">2.7.7.8</ecNumber>
    </recommendedName>
    <alternativeName>
        <fullName evidence="8">Polynucleotide phosphorylase</fullName>
        <shortName evidence="8">PNPase</shortName>
    </alternativeName>
</protein>
<dbReference type="SUPFAM" id="SSF54791">
    <property type="entry name" value="Eukaryotic type KH-domain (KH-domain type I)"/>
    <property type="match status" value="1"/>
</dbReference>
<comment type="cofactor">
    <cofactor evidence="8">
        <name>Mg(2+)</name>
        <dbReference type="ChEBI" id="CHEBI:18420"/>
    </cofactor>
</comment>
<keyword evidence="12" id="KW-1185">Reference proteome</keyword>
<keyword evidence="6 8" id="KW-0460">Magnesium</keyword>
<dbReference type="CDD" id="cd02393">
    <property type="entry name" value="KH-I_PNPase"/>
    <property type="match status" value="1"/>
</dbReference>
<dbReference type="Pfam" id="PF03725">
    <property type="entry name" value="RNase_PH_C"/>
    <property type="match status" value="1"/>
</dbReference>
<dbReference type="Gene3D" id="2.40.50.140">
    <property type="entry name" value="Nucleic acid-binding proteins"/>
    <property type="match status" value="1"/>
</dbReference>
<dbReference type="InterPro" id="IPR012340">
    <property type="entry name" value="NA-bd_OB-fold"/>
</dbReference>
<dbReference type="GO" id="GO:0000287">
    <property type="term" value="F:magnesium ion binding"/>
    <property type="evidence" value="ECO:0007669"/>
    <property type="project" value="UniProtKB-UniRule"/>
</dbReference>
<dbReference type="InterPro" id="IPR015847">
    <property type="entry name" value="ExoRNase_PH_dom2"/>
</dbReference>
<dbReference type="NCBIfam" id="NF008805">
    <property type="entry name" value="PRK11824.1"/>
    <property type="match status" value="1"/>
</dbReference>
<dbReference type="GO" id="GO:0005829">
    <property type="term" value="C:cytosol"/>
    <property type="evidence" value="ECO:0007669"/>
    <property type="project" value="UniProtKB-ARBA"/>
</dbReference>
<dbReference type="InterPro" id="IPR015848">
    <property type="entry name" value="PNPase_PH_RNA-bd_bac/org-type"/>
</dbReference>
<comment type="function">
    <text evidence="8">Involved in mRNA degradation. Catalyzes the phosphorolysis of single-stranded polyribonucleotides processively in the 3'- to 5'-direction.</text>
</comment>
<evidence type="ECO:0000313" key="12">
    <source>
        <dbReference type="Proteomes" id="UP000184231"/>
    </source>
</evidence>
<sequence length="739" mass="81545">MIPKVFKEVIDLGDGREISIETGKLAKQAHGSVVVQSGDCMLLCTVVSNYKASDVDFLPLTVDYREKFAAAGRYPGGFFKREARPSDGEVLTMRLVDRVLRPLFPKDYHSETQVMIQLMSHDDNVMPEAMAGLAASAAIQLSDFPFECAISEVRVGRIDGKFILNPTREQLELSDIDMMIGASADSVMMVEGEMKEISEEEMVEAIEFAHEAIKVQCAAQLRLAEAFGKKEVREYTPEKEDEALAKRIHDMAYDKVYAIAKAGSSKKERTTAFAEIKEEIKASFSEEENAEFGDLVSKYYYQAEKAAVRDLTLNEGLRLDGRKTDEIRPIWCEVNYLPSTHGSAIFTRGETQALATVTLGTSREANKIDMPSFEGEEKFYLHYNFPPFSTGEAKPIRGTSRREVGHGNLAQRALKGMIPEDCPYTVRVVSEVLESNGSSSMATVCSGTMALMDAGVQMIKPVSGIAMGLISDSESGKYAVLSDILGDEDHLGDMDFKVTGTADGITACQMDIKVKGLSYEILVNALKQARAGRLHILEKITETIATPNQDVKAHAPKMVTRTIPGQFIGALIGPGGKVIQELQKATDTTIVINEDPVTEEGIVEILGTNQDGIDMVLAKIDSLMFKPELGGAYEVKVIKMLDFGAVVEYTEAPGNEVLLHVSELAWERTENVSDVVKMGDVFDVKYFGLDPRTKKEKVSRKALLPKPEGFVERPPRDNKGSGRDNRGRDNRRDDRKPRD</sequence>
<dbReference type="Gene3D" id="3.30.230.70">
    <property type="entry name" value="GHMP Kinase, N-terminal domain"/>
    <property type="match status" value="2"/>
</dbReference>
<dbReference type="InterPro" id="IPR004088">
    <property type="entry name" value="KH_dom_type_1"/>
</dbReference>
<dbReference type="InterPro" id="IPR004087">
    <property type="entry name" value="KH_dom"/>
</dbReference>
<organism evidence="11 12">
    <name type="scientific">Arenibacter nanhaiticus</name>
    <dbReference type="NCBI Taxonomy" id="558155"/>
    <lineage>
        <taxon>Bacteria</taxon>
        <taxon>Pseudomonadati</taxon>
        <taxon>Bacteroidota</taxon>
        <taxon>Flavobacteriia</taxon>
        <taxon>Flavobacteriales</taxon>
        <taxon>Flavobacteriaceae</taxon>
        <taxon>Arenibacter</taxon>
    </lineage>
</organism>
<dbReference type="PROSITE" id="PS50126">
    <property type="entry name" value="S1"/>
    <property type="match status" value="1"/>
</dbReference>
<dbReference type="OrthoDB" id="9804305at2"/>
<dbReference type="PANTHER" id="PTHR11252:SF0">
    <property type="entry name" value="POLYRIBONUCLEOTIDE NUCLEOTIDYLTRANSFERASE 1, MITOCHONDRIAL"/>
    <property type="match status" value="1"/>
</dbReference>
<dbReference type="GO" id="GO:0006402">
    <property type="term" value="P:mRNA catabolic process"/>
    <property type="evidence" value="ECO:0007669"/>
    <property type="project" value="UniProtKB-UniRule"/>
</dbReference>
<keyword evidence="5 8" id="KW-0479">Metal-binding</keyword>
<proteinExistence type="inferred from homology"/>
<dbReference type="Pfam" id="PF03726">
    <property type="entry name" value="PNPase"/>
    <property type="match status" value="1"/>
</dbReference>
<dbReference type="SUPFAM" id="SSF55666">
    <property type="entry name" value="Ribonuclease PH domain 2-like"/>
    <property type="match status" value="2"/>
</dbReference>
<evidence type="ECO:0000313" key="11">
    <source>
        <dbReference type="EMBL" id="SHJ18841.1"/>
    </source>
</evidence>
<dbReference type="InterPro" id="IPR036612">
    <property type="entry name" value="KH_dom_type_1_sf"/>
</dbReference>
<dbReference type="Pfam" id="PF00575">
    <property type="entry name" value="S1"/>
    <property type="match status" value="1"/>
</dbReference>
<dbReference type="AlphaFoldDB" id="A0A1M6H9G2"/>
<dbReference type="GO" id="GO:0003723">
    <property type="term" value="F:RNA binding"/>
    <property type="evidence" value="ECO:0007669"/>
    <property type="project" value="UniProtKB-UniRule"/>
</dbReference>
<evidence type="ECO:0000256" key="3">
    <source>
        <dbReference type="ARBA" id="ARBA00022679"/>
    </source>
</evidence>
<dbReference type="PANTHER" id="PTHR11252">
    <property type="entry name" value="POLYRIBONUCLEOTIDE NUCLEOTIDYLTRANSFERASE"/>
    <property type="match status" value="1"/>
</dbReference>
<accession>A0A1M6H9G2</accession>
<evidence type="ECO:0000256" key="2">
    <source>
        <dbReference type="ARBA" id="ARBA00022490"/>
    </source>
</evidence>
<dbReference type="GO" id="GO:0006396">
    <property type="term" value="P:RNA processing"/>
    <property type="evidence" value="ECO:0007669"/>
    <property type="project" value="InterPro"/>
</dbReference>
<dbReference type="STRING" id="558155.SAMN04487911_11352"/>
<dbReference type="FunFam" id="3.30.230.70:FF:000001">
    <property type="entry name" value="Polyribonucleotide nucleotidyltransferase"/>
    <property type="match status" value="1"/>
</dbReference>
<evidence type="ECO:0000256" key="1">
    <source>
        <dbReference type="ARBA" id="ARBA00007404"/>
    </source>
</evidence>
<dbReference type="SUPFAM" id="SSF50249">
    <property type="entry name" value="Nucleic acid-binding proteins"/>
    <property type="match status" value="1"/>
</dbReference>
<comment type="subcellular location">
    <subcellularLocation>
        <location evidence="8">Cytoplasm</location>
    </subcellularLocation>
</comment>
<name>A0A1M6H9G2_9FLAO</name>
<dbReference type="Gene3D" id="3.30.1370.10">
    <property type="entry name" value="K Homology domain, type 1"/>
    <property type="match status" value="1"/>
</dbReference>
<keyword evidence="3 8" id="KW-0808">Transferase</keyword>
<evidence type="ECO:0000256" key="8">
    <source>
        <dbReference type="HAMAP-Rule" id="MF_01595"/>
    </source>
</evidence>
<dbReference type="HAMAP" id="MF_01595">
    <property type="entry name" value="PNPase"/>
    <property type="match status" value="1"/>
</dbReference>
<dbReference type="InterPro" id="IPR027408">
    <property type="entry name" value="PNPase/RNase_PH_dom_sf"/>
</dbReference>
<comment type="catalytic activity">
    <reaction evidence="8">
        <text>RNA(n+1) + phosphate = RNA(n) + a ribonucleoside 5'-diphosphate</text>
        <dbReference type="Rhea" id="RHEA:22096"/>
        <dbReference type="Rhea" id="RHEA-COMP:14527"/>
        <dbReference type="Rhea" id="RHEA-COMP:17342"/>
        <dbReference type="ChEBI" id="CHEBI:43474"/>
        <dbReference type="ChEBI" id="CHEBI:57930"/>
        <dbReference type="ChEBI" id="CHEBI:140395"/>
        <dbReference type="EC" id="2.7.7.8"/>
    </reaction>
</comment>
<keyword evidence="4 8" id="KW-0548">Nucleotidyltransferase</keyword>
<dbReference type="RefSeq" id="WP_072764541.1">
    <property type="nucleotide sequence ID" value="NZ_FQYX01000013.1"/>
</dbReference>
<evidence type="ECO:0000256" key="7">
    <source>
        <dbReference type="ARBA" id="ARBA00022884"/>
    </source>
</evidence>
<dbReference type="SMART" id="SM00322">
    <property type="entry name" value="KH"/>
    <property type="match status" value="1"/>
</dbReference>
<evidence type="ECO:0000256" key="9">
    <source>
        <dbReference type="SAM" id="MobiDB-lite"/>
    </source>
</evidence>
<evidence type="ECO:0000259" key="10">
    <source>
        <dbReference type="PROSITE" id="PS50126"/>
    </source>
</evidence>
<dbReference type="InterPro" id="IPR003029">
    <property type="entry name" value="S1_domain"/>
</dbReference>
<dbReference type="FunFam" id="3.30.230.70:FF:000002">
    <property type="entry name" value="Polyribonucleotide nucleotidyltransferase"/>
    <property type="match status" value="1"/>
</dbReference>
<dbReference type="PIRSF" id="PIRSF005499">
    <property type="entry name" value="PNPase"/>
    <property type="match status" value="1"/>
</dbReference>
<dbReference type="InterPro" id="IPR020568">
    <property type="entry name" value="Ribosomal_Su5_D2-typ_SF"/>
</dbReference>
<dbReference type="SUPFAM" id="SSF54211">
    <property type="entry name" value="Ribosomal protein S5 domain 2-like"/>
    <property type="match status" value="2"/>
</dbReference>
<dbReference type="PROSITE" id="PS50084">
    <property type="entry name" value="KH_TYPE_1"/>
    <property type="match status" value="1"/>
</dbReference>
<dbReference type="GO" id="GO:0000175">
    <property type="term" value="F:3'-5'-RNA exonuclease activity"/>
    <property type="evidence" value="ECO:0007669"/>
    <property type="project" value="TreeGrafter"/>
</dbReference>
<dbReference type="InterPro" id="IPR012162">
    <property type="entry name" value="PNPase"/>
</dbReference>
<evidence type="ECO:0000256" key="5">
    <source>
        <dbReference type="ARBA" id="ARBA00022723"/>
    </source>
</evidence>
<reference evidence="11 12" key="1">
    <citation type="submission" date="2016-11" db="EMBL/GenBank/DDBJ databases">
        <authorList>
            <person name="Jaros S."/>
            <person name="Januszkiewicz K."/>
            <person name="Wedrychowicz H."/>
        </authorList>
    </citation>
    <scope>NUCLEOTIDE SEQUENCE [LARGE SCALE GENOMIC DNA]</scope>
    <source>
        <strain evidence="11 12">CGMCC 1.8863</strain>
    </source>
</reference>
<dbReference type="EMBL" id="FQYX01000013">
    <property type="protein sequence ID" value="SHJ18841.1"/>
    <property type="molecule type" value="Genomic_DNA"/>
</dbReference>